<evidence type="ECO:0000313" key="3">
    <source>
        <dbReference type="Proteomes" id="UP000015453"/>
    </source>
</evidence>
<accession>S8CNW6</accession>
<dbReference type="EMBL" id="AUSU01002633">
    <property type="protein sequence ID" value="EPS68400.1"/>
    <property type="molecule type" value="Genomic_DNA"/>
</dbReference>
<proteinExistence type="predicted"/>
<feature type="domain" description="ZNF598/HEL2 PAH" evidence="1">
    <location>
        <begin position="7"/>
        <end position="81"/>
    </location>
</feature>
<dbReference type="InterPro" id="IPR044288">
    <property type="entry name" value="ZNF598/HEL2"/>
</dbReference>
<keyword evidence="3" id="KW-1185">Reference proteome</keyword>
<reference evidence="2 3" key="1">
    <citation type="journal article" date="2013" name="BMC Genomics">
        <title>The miniature genome of a carnivorous plant Genlisea aurea contains a low number of genes and short non-coding sequences.</title>
        <authorList>
            <person name="Leushkin E.V."/>
            <person name="Sutormin R.A."/>
            <person name="Nabieva E.R."/>
            <person name="Penin A.A."/>
            <person name="Kondrashov A.S."/>
            <person name="Logacheva M.D."/>
        </authorList>
    </citation>
    <scope>NUCLEOTIDE SEQUENCE [LARGE SCALE GENOMIC DNA]</scope>
</reference>
<evidence type="ECO:0000313" key="2">
    <source>
        <dbReference type="EMBL" id="EPS68400.1"/>
    </source>
</evidence>
<gene>
    <name evidence="2" type="ORF">M569_06371</name>
</gene>
<dbReference type="Proteomes" id="UP000015453">
    <property type="component" value="Unassembled WGS sequence"/>
</dbReference>
<evidence type="ECO:0000259" key="1">
    <source>
        <dbReference type="Pfam" id="PF23202"/>
    </source>
</evidence>
<name>S8CNW6_9LAMI</name>
<dbReference type="GO" id="GO:0016567">
    <property type="term" value="P:protein ubiquitination"/>
    <property type="evidence" value="ECO:0007669"/>
    <property type="project" value="TreeGrafter"/>
</dbReference>
<dbReference type="OrthoDB" id="3838338at2759"/>
<dbReference type="GO" id="GO:0043022">
    <property type="term" value="F:ribosome binding"/>
    <property type="evidence" value="ECO:0007669"/>
    <property type="project" value="TreeGrafter"/>
</dbReference>
<sequence length="99" mass="11298">KVEDVHSANKSLVENMRAALGFDEKKFVAFRDISGDYRRGLIDSKAYIAHVNRFGLSHLVLELAQLLPDTEKQRELIEAYNSGLECSEKTKENTEERIT</sequence>
<dbReference type="Pfam" id="PF23202">
    <property type="entry name" value="PAH_ZNF598"/>
    <property type="match status" value="1"/>
</dbReference>
<feature type="non-terminal residue" evidence="2">
    <location>
        <position position="1"/>
    </location>
</feature>
<organism evidence="2 3">
    <name type="scientific">Genlisea aurea</name>
    <dbReference type="NCBI Taxonomy" id="192259"/>
    <lineage>
        <taxon>Eukaryota</taxon>
        <taxon>Viridiplantae</taxon>
        <taxon>Streptophyta</taxon>
        <taxon>Embryophyta</taxon>
        <taxon>Tracheophyta</taxon>
        <taxon>Spermatophyta</taxon>
        <taxon>Magnoliopsida</taxon>
        <taxon>eudicotyledons</taxon>
        <taxon>Gunneridae</taxon>
        <taxon>Pentapetalae</taxon>
        <taxon>asterids</taxon>
        <taxon>lamiids</taxon>
        <taxon>Lamiales</taxon>
        <taxon>Lentibulariaceae</taxon>
        <taxon>Genlisea</taxon>
    </lineage>
</organism>
<dbReference type="GO" id="GO:0061630">
    <property type="term" value="F:ubiquitin protein ligase activity"/>
    <property type="evidence" value="ECO:0007669"/>
    <property type="project" value="InterPro"/>
</dbReference>
<dbReference type="InterPro" id="IPR057634">
    <property type="entry name" value="PAH_ZNF598/HEL2"/>
</dbReference>
<dbReference type="PANTHER" id="PTHR22938">
    <property type="entry name" value="ZINC FINGER PROTEIN 598"/>
    <property type="match status" value="1"/>
</dbReference>
<dbReference type="PANTHER" id="PTHR22938:SF0">
    <property type="entry name" value="E3 UBIQUITIN-PROTEIN LIGASE ZNF598"/>
    <property type="match status" value="1"/>
</dbReference>
<dbReference type="AlphaFoldDB" id="S8CNW6"/>
<protein>
    <recommendedName>
        <fullName evidence="1">ZNF598/HEL2 PAH domain-containing protein</fullName>
    </recommendedName>
</protein>
<comment type="caution">
    <text evidence="2">The sequence shown here is derived from an EMBL/GenBank/DDBJ whole genome shotgun (WGS) entry which is preliminary data.</text>
</comment>
<dbReference type="GO" id="GO:0072344">
    <property type="term" value="P:rescue of stalled ribosome"/>
    <property type="evidence" value="ECO:0007669"/>
    <property type="project" value="InterPro"/>
</dbReference>